<name>A0AAW2GHA1_9HYME</name>
<comment type="caution">
    <text evidence="1">The sequence shown here is derived from an EMBL/GenBank/DDBJ whole genome shotgun (WGS) entry which is preliminary data.</text>
</comment>
<evidence type="ECO:0000313" key="1">
    <source>
        <dbReference type="EMBL" id="KAL0126948.1"/>
    </source>
</evidence>
<sequence length="91" mass="10717">MIYATSVYKYTILIKSDESASLRDSSPNIKVTSLTLLKIKAKSFVRFCHCRFFHVFMSLRNRYENNYVIISNGTISRSLTILIIFRDNFFF</sequence>
<dbReference type="Proteomes" id="UP001430953">
    <property type="component" value="Unassembled WGS sequence"/>
</dbReference>
<proteinExistence type="predicted"/>
<gene>
    <name evidence="1" type="ORF">PUN28_005348</name>
</gene>
<organism evidence="1 2">
    <name type="scientific">Cardiocondyla obscurior</name>
    <dbReference type="NCBI Taxonomy" id="286306"/>
    <lineage>
        <taxon>Eukaryota</taxon>
        <taxon>Metazoa</taxon>
        <taxon>Ecdysozoa</taxon>
        <taxon>Arthropoda</taxon>
        <taxon>Hexapoda</taxon>
        <taxon>Insecta</taxon>
        <taxon>Pterygota</taxon>
        <taxon>Neoptera</taxon>
        <taxon>Endopterygota</taxon>
        <taxon>Hymenoptera</taxon>
        <taxon>Apocrita</taxon>
        <taxon>Aculeata</taxon>
        <taxon>Formicoidea</taxon>
        <taxon>Formicidae</taxon>
        <taxon>Myrmicinae</taxon>
        <taxon>Cardiocondyla</taxon>
    </lineage>
</organism>
<reference evidence="1 2" key="1">
    <citation type="submission" date="2023-03" db="EMBL/GenBank/DDBJ databases">
        <title>High recombination rates correlate with genetic variation in Cardiocondyla obscurior ants.</title>
        <authorList>
            <person name="Errbii M."/>
        </authorList>
    </citation>
    <scope>NUCLEOTIDE SEQUENCE [LARGE SCALE GENOMIC DNA]</scope>
    <source>
        <strain evidence="1">Alpha-2009</strain>
        <tissue evidence="1">Whole body</tissue>
    </source>
</reference>
<dbReference type="EMBL" id="JADYXP020000004">
    <property type="protein sequence ID" value="KAL0126948.1"/>
    <property type="molecule type" value="Genomic_DNA"/>
</dbReference>
<accession>A0AAW2GHA1</accession>
<keyword evidence="2" id="KW-1185">Reference proteome</keyword>
<dbReference type="AlphaFoldDB" id="A0AAW2GHA1"/>
<protein>
    <submittedName>
        <fullName evidence="1">Uncharacterized protein</fullName>
    </submittedName>
</protein>
<evidence type="ECO:0000313" key="2">
    <source>
        <dbReference type="Proteomes" id="UP001430953"/>
    </source>
</evidence>